<accession>B5VJX3</accession>
<dbReference type="AlphaFoldDB" id="B5VJX3"/>
<evidence type="ECO:0000313" key="1">
    <source>
        <dbReference type="EMBL" id="EDZ71771.1"/>
    </source>
</evidence>
<sequence length="59" mass="7055">MQGRRKTLKRTLNRQKNLYRRKHRTPATATATATMTTIRAYPWISSLHEPRYIRLKITT</sequence>
<organism evidence="1 2">
    <name type="scientific">Saccharomyces cerevisiae (strain AWRI1631)</name>
    <name type="common">Baker's yeast</name>
    <dbReference type="NCBI Taxonomy" id="545124"/>
    <lineage>
        <taxon>Eukaryota</taxon>
        <taxon>Fungi</taxon>
        <taxon>Dikarya</taxon>
        <taxon>Ascomycota</taxon>
        <taxon>Saccharomycotina</taxon>
        <taxon>Saccharomycetes</taxon>
        <taxon>Saccharomycetales</taxon>
        <taxon>Saccharomycetaceae</taxon>
        <taxon>Saccharomyces</taxon>
    </lineage>
</organism>
<name>B5VJX3_YEAS6</name>
<evidence type="ECO:0000313" key="2">
    <source>
        <dbReference type="Proteomes" id="UP000008988"/>
    </source>
</evidence>
<dbReference type="Proteomes" id="UP000008988">
    <property type="component" value="Unassembled WGS sequence"/>
</dbReference>
<dbReference type="EMBL" id="ABSV01001074">
    <property type="protein sequence ID" value="EDZ71771.1"/>
    <property type="molecule type" value="Genomic_DNA"/>
</dbReference>
<reference evidence="1 2" key="1">
    <citation type="journal article" date="2008" name="FEMS Yeast Res.">
        <title>Comparative genome analysis of a Saccharomyces cerevisiae wine strain.</title>
        <authorList>
            <person name="Borneman A.R."/>
            <person name="Forgan A.H."/>
            <person name="Pretorius I.S."/>
            <person name="Chambers P.J."/>
        </authorList>
    </citation>
    <scope>NUCLEOTIDE SEQUENCE [LARGE SCALE GENOMIC DNA]</scope>
    <source>
        <strain evidence="1 2">AWRI1631</strain>
    </source>
</reference>
<proteinExistence type="predicted"/>
<comment type="caution">
    <text evidence="1">The sequence shown here is derived from an EMBL/GenBank/DDBJ whole genome shotgun (WGS) entry which is preliminary data.</text>
</comment>
<gene>
    <name evidence="1" type="ORF">AWRI1631_80940</name>
</gene>
<protein>
    <submittedName>
        <fullName evidence="1">Uncharacterized protein</fullName>
    </submittedName>
</protein>